<name>A0ABX1RI11_9PSEU</name>
<gene>
    <name evidence="1" type="ORF">HF577_23335</name>
</gene>
<comment type="caution">
    <text evidence="1">The sequence shown here is derived from an EMBL/GenBank/DDBJ whole genome shotgun (WGS) entry which is preliminary data.</text>
</comment>
<organism evidence="1 2">
    <name type="scientific">Pseudonocardia xinjiangensis</name>
    <dbReference type="NCBI Taxonomy" id="75289"/>
    <lineage>
        <taxon>Bacteria</taxon>
        <taxon>Bacillati</taxon>
        <taxon>Actinomycetota</taxon>
        <taxon>Actinomycetes</taxon>
        <taxon>Pseudonocardiales</taxon>
        <taxon>Pseudonocardiaceae</taxon>
        <taxon>Pseudonocardia</taxon>
    </lineage>
</organism>
<reference evidence="1 2" key="1">
    <citation type="submission" date="2020-04" db="EMBL/GenBank/DDBJ databases">
        <authorList>
            <person name="Klaysubun C."/>
            <person name="Duangmal K."/>
            <person name="Lipun K."/>
        </authorList>
    </citation>
    <scope>NUCLEOTIDE SEQUENCE [LARGE SCALE GENOMIC DNA]</scope>
    <source>
        <strain evidence="1 2">JCM 11839</strain>
    </source>
</reference>
<dbReference type="RefSeq" id="WP_211174719.1">
    <property type="nucleotide sequence ID" value="NZ_JAAXKY010000085.1"/>
</dbReference>
<evidence type="ECO:0000313" key="2">
    <source>
        <dbReference type="Proteomes" id="UP001296706"/>
    </source>
</evidence>
<keyword evidence="2" id="KW-1185">Reference proteome</keyword>
<proteinExistence type="predicted"/>
<dbReference type="Proteomes" id="UP001296706">
    <property type="component" value="Unassembled WGS sequence"/>
</dbReference>
<dbReference type="EMBL" id="JAAXKY010000085">
    <property type="protein sequence ID" value="NMH80013.1"/>
    <property type="molecule type" value="Genomic_DNA"/>
</dbReference>
<protein>
    <submittedName>
        <fullName evidence="1">Uncharacterized protein</fullName>
    </submittedName>
</protein>
<sequence length="251" mass="29018">MPLVFEVQELQRELRSFQKLSRSFLDLSSIPAIEQAYQSLSQIASSSDGIYDWEVRERLPIRTRMSTGEYMPDARGELHVHAVITYIWQLRPVRVKGNNRAAKRVELAGKASTCIRLLEGDPVANSQESEVAMWRMEVADDSSPGSYFHVQILGREEDEKFPHSLDVPRLPGALVSPFACAEFILAELFQERWSAHADRDFQDVRDWRTVQARRLRRQLNWHLEEIERTAGSPWSSWKRAKPPSTLFLKQP</sequence>
<accession>A0ABX1RI11</accession>
<evidence type="ECO:0000313" key="1">
    <source>
        <dbReference type="EMBL" id="NMH80013.1"/>
    </source>
</evidence>